<feature type="domain" description="Bulb-type lectin" evidence="18">
    <location>
        <begin position="21"/>
        <end position="144"/>
    </location>
</feature>
<dbReference type="AlphaFoldDB" id="A0A059A1Z3"/>
<dbReference type="InterPro" id="IPR000719">
    <property type="entry name" value="Prot_kinase_dom"/>
</dbReference>
<dbReference type="GO" id="GO:0004674">
    <property type="term" value="F:protein serine/threonine kinase activity"/>
    <property type="evidence" value="ECO:0007669"/>
    <property type="project" value="UniProtKB-KW"/>
</dbReference>
<dbReference type="PANTHER" id="PTHR47974">
    <property type="entry name" value="OS07G0415500 PROTEIN"/>
    <property type="match status" value="1"/>
</dbReference>
<dbReference type="GO" id="GO:0048544">
    <property type="term" value="P:recognition of pollen"/>
    <property type="evidence" value="ECO:0007669"/>
    <property type="project" value="InterPro"/>
</dbReference>
<dbReference type="PANTHER" id="PTHR47974:SF19">
    <property type="entry name" value="RECEPTOR-LIKE SERINE_THREONINE-PROTEIN KINASE"/>
    <property type="match status" value="1"/>
</dbReference>
<keyword evidence="6 13" id="KW-0547">Nucleotide-binding</keyword>
<dbReference type="Gene3D" id="2.90.10.10">
    <property type="entry name" value="Bulb-type lectin domain"/>
    <property type="match status" value="1"/>
</dbReference>
<evidence type="ECO:0000256" key="8">
    <source>
        <dbReference type="ARBA" id="ARBA00022840"/>
    </source>
</evidence>
<comment type="catalytic activity">
    <reaction evidence="13">
        <text>L-threonyl-[protein] + ATP = O-phospho-L-threonyl-[protein] + ADP + H(+)</text>
        <dbReference type="Rhea" id="RHEA:46608"/>
        <dbReference type="Rhea" id="RHEA-COMP:11060"/>
        <dbReference type="Rhea" id="RHEA-COMP:11605"/>
        <dbReference type="ChEBI" id="CHEBI:15378"/>
        <dbReference type="ChEBI" id="CHEBI:30013"/>
        <dbReference type="ChEBI" id="CHEBI:30616"/>
        <dbReference type="ChEBI" id="CHEBI:61977"/>
        <dbReference type="ChEBI" id="CHEBI:456216"/>
        <dbReference type="EC" id="2.7.11.1"/>
    </reaction>
</comment>
<keyword evidence="8 13" id="KW-0067">ATP-binding</keyword>
<feature type="domain" description="Protein kinase" evidence="17">
    <location>
        <begin position="470"/>
        <end position="743"/>
    </location>
</feature>
<evidence type="ECO:0000256" key="10">
    <source>
        <dbReference type="ARBA" id="ARBA00023136"/>
    </source>
</evidence>
<dbReference type="SUPFAM" id="SSF51110">
    <property type="entry name" value="alpha-D-mannose-specific plant lectins"/>
    <property type="match status" value="1"/>
</dbReference>
<dbReference type="EC" id="2.7.11.1" evidence="13"/>
<dbReference type="InterPro" id="IPR036426">
    <property type="entry name" value="Bulb-type_lectin_dom_sf"/>
</dbReference>
<dbReference type="GO" id="GO:0005524">
    <property type="term" value="F:ATP binding"/>
    <property type="evidence" value="ECO:0007669"/>
    <property type="project" value="UniProtKB-UniRule"/>
</dbReference>
<sequence>MFPHILLLFSVSLGSSLSISTDTILPGESLSRNQTLISQGGTFEMGFFSPGNTGNYYVGIWYKGLPQKTLVWVANRNHPVSDPFSSELELLWDGNLVIRASSKRQIWSTRLTLLMPNSTSGVLLDNGNFILRKTSDVSSVAWQSFDHPTDTWLPGAKFKFNTSEKTVLVAWRNLNDPTSGIFSTSMGAKGALSLFNRSEAYWIGRDWTGDDYRRRSSLAAENVINYTIVSNENETFSKYSAIAPYNLSRIVLEPTGLLKQLVWAKNIQEWKVLWAYPAQMFEIYPFCGAASNCNQSDAPLCDCALGSSDDLKPEDHLGQCNRRNALKCSGDRKDIFFLMPRTQFPNNYDSFMVENIDACRLLCLSNCSCSAFAYTANCRIWTDERFLVQRSANDGVFKDFYVRIAVLDWKEEIKKKGKPSLKFIAAVVVSLAFLVLLSVSLVTIRTRRSATAVDDHLLHFEYRVLKKATKNFSEKIGQGGFSSVFRGALPDSTPIAVKKLANQNTSNKQFLAEVRTIGTIQHVNVVRLRGFCADKSKRFLVYDYLKNGSLAAHLFQKGSNALDWKTRYGIAIGIAKGLGYLHERCRDRIIHCDIKPENILLNSELAPQIADFGLAKLLGRDVSCVITTMRGTRGYLAPEWISGGVITSKVDVFSYGKLLFEIISGKRNIEELNSDMRDYLPLQVAKSIAKGEVVLPLVDRRLEGLVEMEELCRACKVACWCIQDTEKDRPTMSQVVHILEGVMAVEKPPIPRILLQLVGSDEIEA</sequence>
<dbReference type="InParanoid" id="A0A059A1Z3"/>
<dbReference type="FunFam" id="3.30.200.20:FF:000178">
    <property type="entry name" value="serine/threonine-protein kinase PBS1-like"/>
    <property type="match status" value="1"/>
</dbReference>
<dbReference type="Pfam" id="PF08276">
    <property type="entry name" value="PAN_2"/>
    <property type="match status" value="1"/>
</dbReference>
<evidence type="ECO:0000259" key="19">
    <source>
        <dbReference type="PROSITE" id="PS50948"/>
    </source>
</evidence>
<evidence type="ECO:0000256" key="9">
    <source>
        <dbReference type="ARBA" id="ARBA00022989"/>
    </source>
</evidence>
<dbReference type="Pfam" id="PF00069">
    <property type="entry name" value="Pkinase"/>
    <property type="match status" value="1"/>
</dbReference>
<keyword evidence="9 15" id="KW-1133">Transmembrane helix</keyword>
<keyword evidence="2 13" id="KW-0723">Serine/threonine-protein kinase</keyword>
<dbReference type="SMART" id="SM00473">
    <property type="entry name" value="PAN_AP"/>
    <property type="match status" value="1"/>
</dbReference>
<feature type="domain" description="Apple" evidence="19">
    <location>
        <begin position="328"/>
        <end position="405"/>
    </location>
</feature>
<protein>
    <recommendedName>
        <fullName evidence="13">Receptor-like serine/threonine-protein kinase</fullName>
        <ecNumber evidence="13">2.7.11.1</ecNumber>
    </recommendedName>
</protein>
<dbReference type="InterPro" id="IPR024171">
    <property type="entry name" value="SRK-like_kinase"/>
</dbReference>
<dbReference type="Gene3D" id="1.10.510.10">
    <property type="entry name" value="Transferase(Phosphotransferase) domain 1"/>
    <property type="match status" value="1"/>
</dbReference>
<evidence type="ECO:0000259" key="17">
    <source>
        <dbReference type="PROSITE" id="PS50011"/>
    </source>
</evidence>
<evidence type="ECO:0000256" key="11">
    <source>
        <dbReference type="ARBA" id="ARBA00023157"/>
    </source>
</evidence>
<comment type="subcellular location">
    <subcellularLocation>
        <location evidence="1">Membrane</location>
        <topology evidence="1">Single-pass membrane protein</topology>
    </subcellularLocation>
</comment>
<dbReference type="PROSITE" id="PS50927">
    <property type="entry name" value="BULB_LECTIN"/>
    <property type="match status" value="1"/>
</dbReference>
<dbReference type="eggNOG" id="ENOG502RSAH">
    <property type="taxonomic scope" value="Eukaryota"/>
</dbReference>
<evidence type="ECO:0000256" key="7">
    <source>
        <dbReference type="ARBA" id="ARBA00022777"/>
    </source>
</evidence>
<dbReference type="PROSITE" id="PS00107">
    <property type="entry name" value="PROTEIN_KINASE_ATP"/>
    <property type="match status" value="1"/>
</dbReference>
<dbReference type="SMART" id="SM00220">
    <property type="entry name" value="S_TKc"/>
    <property type="match status" value="1"/>
</dbReference>
<evidence type="ECO:0000256" key="3">
    <source>
        <dbReference type="ARBA" id="ARBA00022679"/>
    </source>
</evidence>
<keyword evidence="12" id="KW-0325">Glycoprotein</keyword>
<keyword evidence="10 15" id="KW-0472">Membrane</keyword>
<comment type="catalytic activity">
    <reaction evidence="13">
        <text>L-seryl-[protein] + ATP = O-phospho-L-seryl-[protein] + ADP + H(+)</text>
        <dbReference type="Rhea" id="RHEA:17989"/>
        <dbReference type="Rhea" id="RHEA-COMP:9863"/>
        <dbReference type="Rhea" id="RHEA-COMP:11604"/>
        <dbReference type="ChEBI" id="CHEBI:15378"/>
        <dbReference type="ChEBI" id="CHEBI:29999"/>
        <dbReference type="ChEBI" id="CHEBI:30616"/>
        <dbReference type="ChEBI" id="CHEBI:83421"/>
        <dbReference type="ChEBI" id="CHEBI:456216"/>
        <dbReference type="EC" id="2.7.11.1"/>
    </reaction>
</comment>
<evidence type="ECO:0000256" key="13">
    <source>
        <dbReference type="PIRNR" id="PIRNR000641"/>
    </source>
</evidence>
<evidence type="ECO:0000256" key="5">
    <source>
        <dbReference type="ARBA" id="ARBA00022729"/>
    </source>
</evidence>
<dbReference type="Pfam" id="PF00954">
    <property type="entry name" value="S_locus_glycop"/>
    <property type="match status" value="1"/>
</dbReference>
<dbReference type="EMBL" id="KK198763">
    <property type="protein sequence ID" value="KCW47345.1"/>
    <property type="molecule type" value="Genomic_DNA"/>
</dbReference>
<dbReference type="Gene3D" id="3.30.200.20">
    <property type="entry name" value="Phosphorylase Kinase, domain 1"/>
    <property type="match status" value="1"/>
</dbReference>
<evidence type="ECO:0000256" key="4">
    <source>
        <dbReference type="ARBA" id="ARBA00022692"/>
    </source>
</evidence>
<reference evidence="20" key="1">
    <citation type="submission" date="2013-07" db="EMBL/GenBank/DDBJ databases">
        <title>The genome of Eucalyptus grandis.</title>
        <authorList>
            <person name="Schmutz J."/>
            <person name="Hayes R."/>
            <person name="Myburg A."/>
            <person name="Tuskan G."/>
            <person name="Grattapaglia D."/>
            <person name="Rokhsar D.S."/>
        </authorList>
    </citation>
    <scope>NUCLEOTIDE SEQUENCE</scope>
    <source>
        <tissue evidence="20">Leaf extractions</tissue>
    </source>
</reference>
<dbReference type="InterPro" id="IPR008271">
    <property type="entry name" value="Ser/Thr_kinase_AS"/>
</dbReference>
<dbReference type="InterPro" id="IPR000858">
    <property type="entry name" value="S_locus_glycoprot_dom"/>
</dbReference>
<dbReference type="GO" id="GO:0016020">
    <property type="term" value="C:membrane"/>
    <property type="evidence" value="ECO:0007669"/>
    <property type="project" value="UniProtKB-SubCell"/>
</dbReference>
<name>A0A059A1Z3_EUCGR</name>
<evidence type="ECO:0000256" key="12">
    <source>
        <dbReference type="ARBA" id="ARBA00023180"/>
    </source>
</evidence>
<dbReference type="PIRSF" id="PIRSF000641">
    <property type="entry name" value="SRK"/>
    <property type="match status" value="1"/>
</dbReference>
<dbReference type="InterPro" id="IPR017441">
    <property type="entry name" value="Protein_kinase_ATP_BS"/>
</dbReference>
<dbReference type="GO" id="GO:0106310">
    <property type="term" value="F:protein serine kinase activity"/>
    <property type="evidence" value="ECO:0007669"/>
    <property type="project" value="RHEA"/>
</dbReference>
<dbReference type="SMART" id="SM00108">
    <property type="entry name" value="B_lectin"/>
    <property type="match status" value="1"/>
</dbReference>
<dbReference type="Gramene" id="KCW47345">
    <property type="protein sequence ID" value="KCW47345"/>
    <property type="gene ID" value="EUGRSUZ_K01132"/>
</dbReference>
<evidence type="ECO:0000256" key="6">
    <source>
        <dbReference type="ARBA" id="ARBA00022741"/>
    </source>
</evidence>
<feature type="transmembrane region" description="Helical" evidence="15">
    <location>
        <begin position="423"/>
        <end position="444"/>
    </location>
</feature>
<keyword evidence="3 13" id="KW-0808">Transferase</keyword>
<evidence type="ECO:0000256" key="2">
    <source>
        <dbReference type="ARBA" id="ARBA00022527"/>
    </source>
</evidence>
<gene>
    <name evidence="20" type="ORF">EUGRSUZ_K01132</name>
</gene>
<dbReference type="InterPro" id="IPR001480">
    <property type="entry name" value="Bulb-type_lectin_dom"/>
</dbReference>
<keyword evidence="11" id="KW-1015">Disulfide bond</keyword>
<dbReference type="OMA" id="HTDGCVR"/>
<evidence type="ECO:0000313" key="20">
    <source>
        <dbReference type="EMBL" id="KCW47345.1"/>
    </source>
</evidence>
<dbReference type="CDD" id="cd01098">
    <property type="entry name" value="PAN_AP_plant"/>
    <property type="match status" value="1"/>
</dbReference>
<feature type="binding site" evidence="14">
    <location>
        <position position="499"/>
    </location>
    <ligand>
        <name>ATP</name>
        <dbReference type="ChEBI" id="CHEBI:30616"/>
    </ligand>
</feature>
<dbReference type="SUPFAM" id="SSF56112">
    <property type="entry name" value="Protein kinase-like (PK-like)"/>
    <property type="match status" value="1"/>
</dbReference>
<evidence type="ECO:0000256" key="1">
    <source>
        <dbReference type="ARBA" id="ARBA00004167"/>
    </source>
</evidence>
<accession>A0A059A1Z3</accession>
<feature type="signal peptide" evidence="16">
    <location>
        <begin position="1"/>
        <end position="18"/>
    </location>
</feature>
<evidence type="ECO:0000256" key="15">
    <source>
        <dbReference type="SAM" id="Phobius"/>
    </source>
</evidence>
<dbReference type="InterPro" id="IPR003609">
    <property type="entry name" value="Pan_app"/>
</dbReference>
<dbReference type="FunFam" id="1.10.510.10:FF:000384">
    <property type="entry name" value="G-type lectin S-receptor-like serine/threonine-protein kinase"/>
    <property type="match status" value="1"/>
</dbReference>
<comment type="similarity">
    <text evidence="13">Belongs to the protein kinase superfamily. Ser/Thr protein kinase family.</text>
</comment>
<proteinExistence type="inferred from homology"/>
<organism evidence="20">
    <name type="scientific">Eucalyptus grandis</name>
    <name type="common">Flooded gum</name>
    <dbReference type="NCBI Taxonomy" id="71139"/>
    <lineage>
        <taxon>Eukaryota</taxon>
        <taxon>Viridiplantae</taxon>
        <taxon>Streptophyta</taxon>
        <taxon>Embryophyta</taxon>
        <taxon>Tracheophyta</taxon>
        <taxon>Spermatophyta</taxon>
        <taxon>Magnoliopsida</taxon>
        <taxon>eudicotyledons</taxon>
        <taxon>Gunneridae</taxon>
        <taxon>Pentapetalae</taxon>
        <taxon>rosids</taxon>
        <taxon>malvids</taxon>
        <taxon>Myrtales</taxon>
        <taxon>Myrtaceae</taxon>
        <taxon>Myrtoideae</taxon>
        <taxon>Eucalypteae</taxon>
        <taxon>Eucalyptus</taxon>
    </lineage>
</organism>
<dbReference type="CDD" id="cd00028">
    <property type="entry name" value="B_lectin"/>
    <property type="match status" value="1"/>
</dbReference>
<dbReference type="Pfam" id="PF01453">
    <property type="entry name" value="B_lectin"/>
    <property type="match status" value="1"/>
</dbReference>
<dbReference type="CDD" id="cd14066">
    <property type="entry name" value="STKc_IRAK"/>
    <property type="match status" value="1"/>
</dbReference>
<evidence type="ECO:0000256" key="14">
    <source>
        <dbReference type="PROSITE-ProRule" id="PRU10141"/>
    </source>
</evidence>
<dbReference type="FunFam" id="2.90.10.10:FF:000002">
    <property type="entry name" value="Serine/threonine-protein kinase"/>
    <property type="match status" value="1"/>
</dbReference>
<dbReference type="InterPro" id="IPR011009">
    <property type="entry name" value="Kinase-like_dom_sf"/>
</dbReference>
<evidence type="ECO:0000256" key="16">
    <source>
        <dbReference type="SAM" id="SignalP"/>
    </source>
</evidence>
<dbReference type="PROSITE" id="PS00108">
    <property type="entry name" value="PROTEIN_KINASE_ST"/>
    <property type="match status" value="1"/>
</dbReference>
<dbReference type="PROSITE" id="PS50011">
    <property type="entry name" value="PROTEIN_KINASE_DOM"/>
    <property type="match status" value="1"/>
</dbReference>
<dbReference type="PROSITE" id="PS50948">
    <property type="entry name" value="PAN"/>
    <property type="match status" value="1"/>
</dbReference>
<keyword evidence="4 15" id="KW-0812">Transmembrane</keyword>
<keyword evidence="5 16" id="KW-0732">Signal</keyword>
<evidence type="ECO:0000259" key="18">
    <source>
        <dbReference type="PROSITE" id="PS50927"/>
    </source>
</evidence>
<feature type="chain" id="PRO_5001567475" description="Receptor-like serine/threonine-protein kinase" evidence="16">
    <location>
        <begin position="19"/>
        <end position="765"/>
    </location>
</feature>
<keyword evidence="7 13" id="KW-0418">Kinase</keyword>